<name>A0ABR4FTM2_9EURO</name>
<keyword evidence="2" id="KW-1185">Reference proteome</keyword>
<evidence type="ECO:0000313" key="1">
    <source>
        <dbReference type="EMBL" id="KAL2786616.1"/>
    </source>
</evidence>
<accession>A0ABR4FTM2</accession>
<sequence>MRLDSSSLLNYLLQRFGKNTIERLDMGPLFFRAVIQGKEKMAAALKACPWVHLSEDELNFQCSWSNVLTREYICADLLEFYYRCCQVGASLSENTYTAFKGRSPNWDIPIEAFKSSRITRCTQIWKALCRYFETFQESGLYLPYEPRNSATSLPRQLNPLARLHVYFILTGPYSSALWSHYFTELTRRCVVRSLTSHISQSSHYSPPSITRHLRARFYLFDTCAEILEHLAMRLNSEPTDPSSKNDANFSVLLRLVCCLLDLGIGFLLWNMGLPKHGTQDRGEALK</sequence>
<dbReference type="EMBL" id="JBFTWV010000114">
    <property type="protein sequence ID" value="KAL2786616.1"/>
    <property type="molecule type" value="Genomic_DNA"/>
</dbReference>
<proteinExistence type="predicted"/>
<organism evidence="1 2">
    <name type="scientific">Aspergillus keveii</name>
    <dbReference type="NCBI Taxonomy" id="714993"/>
    <lineage>
        <taxon>Eukaryota</taxon>
        <taxon>Fungi</taxon>
        <taxon>Dikarya</taxon>
        <taxon>Ascomycota</taxon>
        <taxon>Pezizomycotina</taxon>
        <taxon>Eurotiomycetes</taxon>
        <taxon>Eurotiomycetidae</taxon>
        <taxon>Eurotiales</taxon>
        <taxon>Aspergillaceae</taxon>
        <taxon>Aspergillus</taxon>
        <taxon>Aspergillus subgen. Nidulantes</taxon>
    </lineage>
</organism>
<comment type="caution">
    <text evidence="1">The sequence shown here is derived from an EMBL/GenBank/DDBJ whole genome shotgun (WGS) entry which is preliminary data.</text>
</comment>
<reference evidence="1 2" key="1">
    <citation type="submission" date="2024-07" db="EMBL/GenBank/DDBJ databases">
        <title>Section-level genome sequencing and comparative genomics of Aspergillus sections Usti and Cavernicolus.</title>
        <authorList>
            <consortium name="Lawrence Berkeley National Laboratory"/>
            <person name="Nybo J.L."/>
            <person name="Vesth T.C."/>
            <person name="Theobald S."/>
            <person name="Frisvad J.C."/>
            <person name="Larsen T.O."/>
            <person name="Kjaerboelling I."/>
            <person name="Rothschild-Mancinelli K."/>
            <person name="Lyhne E.K."/>
            <person name="Kogle M.E."/>
            <person name="Barry K."/>
            <person name="Clum A."/>
            <person name="Na H."/>
            <person name="Ledsgaard L."/>
            <person name="Lin J."/>
            <person name="Lipzen A."/>
            <person name="Kuo A."/>
            <person name="Riley R."/>
            <person name="Mondo S."/>
            <person name="Labutti K."/>
            <person name="Haridas S."/>
            <person name="Pangalinan J."/>
            <person name="Salamov A.A."/>
            <person name="Simmons B.A."/>
            <person name="Magnuson J.K."/>
            <person name="Chen J."/>
            <person name="Drula E."/>
            <person name="Henrissat B."/>
            <person name="Wiebenga A."/>
            <person name="Lubbers R.J."/>
            <person name="Gomes A.C."/>
            <person name="Makela M.R."/>
            <person name="Stajich J."/>
            <person name="Grigoriev I.V."/>
            <person name="Mortensen U.H."/>
            <person name="De Vries R.P."/>
            <person name="Baker S.E."/>
            <person name="Andersen M.R."/>
        </authorList>
    </citation>
    <scope>NUCLEOTIDE SEQUENCE [LARGE SCALE GENOMIC DNA]</scope>
    <source>
        <strain evidence="1 2">CBS 209.92</strain>
    </source>
</reference>
<dbReference type="Proteomes" id="UP001610563">
    <property type="component" value="Unassembled WGS sequence"/>
</dbReference>
<evidence type="ECO:0000313" key="2">
    <source>
        <dbReference type="Proteomes" id="UP001610563"/>
    </source>
</evidence>
<protein>
    <submittedName>
        <fullName evidence="1">Uncharacterized protein</fullName>
    </submittedName>
</protein>
<gene>
    <name evidence="1" type="ORF">BJX66DRAFT_312488</name>
</gene>